<dbReference type="Pfam" id="PF01464">
    <property type="entry name" value="SLT"/>
    <property type="match status" value="1"/>
</dbReference>
<dbReference type="AlphaFoldDB" id="A0A840Z1Z0"/>
<feature type="region of interest" description="Disordered" evidence="3">
    <location>
        <begin position="191"/>
        <end position="237"/>
    </location>
</feature>
<evidence type="ECO:0000256" key="1">
    <source>
        <dbReference type="ARBA" id="ARBA00007734"/>
    </source>
</evidence>
<keyword evidence="7" id="KW-1185">Reference proteome</keyword>
<sequence>MALFLLSGLILAASATGAAHAQSAPIARPAAVDPFAAHITEAAQRFGIPGRWIRAVLRAESAGDVRAISSAGALGLMQVMPDTWAGLRVRYRLGRDPFDPRDNIMAGAAYLREMWDRYGDVGAMLAAYNAGPGRYDDHRSTGRALPPETRTYVAALVPVLGGAAAPETSIQRADPPPDWREAAIFVVRSADARSAAPRSANERSDDSRSPVTARPSDPAATSDSPLVVARSTPGDRP</sequence>
<feature type="domain" description="Transglycosylase SLT" evidence="5">
    <location>
        <begin position="39"/>
        <end position="140"/>
    </location>
</feature>
<proteinExistence type="inferred from homology"/>
<evidence type="ECO:0000259" key="5">
    <source>
        <dbReference type="Pfam" id="PF01464"/>
    </source>
</evidence>
<dbReference type="CDD" id="cd00254">
    <property type="entry name" value="LT-like"/>
    <property type="match status" value="1"/>
</dbReference>
<dbReference type="RefSeq" id="WP_246359893.1">
    <property type="nucleotide sequence ID" value="NZ_BAABIF010000006.1"/>
</dbReference>
<comment type="caution">
    <text evidence="6">The sequence shown here is derived from an EMBL/GenBank/DDBJ whole genome shotgun (WGS) entry which is preliminary data.</text>
</comment>
<dbReference type="InterPro" id="IPR023346">
    <property type="entry name" value="Lysozyme-like_dom_sf"/>
</dbReference>
<comment type="similarity">
    <text evidence="2">Belongs to the virb1 family.</text>
</comment>
<accession>A0A840Z1Z0</accession>
<gene>
    <name evidence="6" type="ORF">FHR23_002720</name>
</gene>
<evidence type="ECO:0000256" key="4">
    <source>
        <dbReference type="SAM" id="SignalP"/>
    </source>
</evidence>
<dbReference type="PANTHER" id="PTHR37423">
    <property type="entry name" value="SOLUBLE LYTIC MUREIN TRANSGLYCOSYLASE-RELATED"/>
    <property type="match status" value="1"/>
</dbReference>
<dbReference type="InterPro" id="IPR008258">
    <property type="entry name" value="Transglycosylase_SLT_dom_1"/>
</dbReference>
<evidence type="ECO:0000313" key="7">
    <source>
        <dbReference type="Proteomes" id="UP000554342"/>
    </source>
</evidence>
<protein>
    <submittedName>
        <fullName evidence="6">Soluble lytic murein transglycosylase-like protein</fullName>
    </submittedName>
</protein>
<dbReference type="SUPFAM" id="SSF53955">
    <property type="entry name" value="Lysozyme-like"/>
    <property type="match status" value="1"/>
</dbReference>
<comment type="similarity">
    <text evidence="1">Belongs to the transglycosylase Slt family.</text>
</comment>
<evidence type="ECO:0000313" key="6">
    <source>
        <dbReference type="EMBL" id="MBB5719764.1"/>
    </source>
</evidence>
<reference evidence="6 7" key="1">
    <citation type="submission" date="2020-08" db="EMBL/GenBank/DDBJ databases">
        <title>Genomic Encyclopedia of Type Strains, Phase IV (KMG-IV): sequencing the most valuable type-strain genomes for metagenomic binning, comparative biology and taxonomic classification.</title>
        <authorList>
            <person name="Goeker M."/>
        </authorList>
    </citation>
    <scope>NUCLEOTIDE SEQUENCE [LARGE SCALE GENOMIC DNA]</scope>
    <source>
        <strain evidence="6 7">DSM 27203</strain>
    </source>
</reference>
<evidence type="ECO:0000256" key="3">
    <source>
        <dbReference type="SAM" id="MobiDB-lite"/>
    </source>
</evidence>
<dbReference type="Gene3D" id="1.10.530.10">
    <property type="match status" value="1"/>
</dbReference>
<keyword evidence="4" id="KW-0732">Signal</keyword>
<name>A0A840Z1Z0_9SPHN</name>
<dbReference type="PANTHER" id="PTHR37423:SF2">
    <property type="entry name" value="MEMBRANE-BOUND LYTIC MUREIN TRANSGLYCOSYLASE C"/>
    <property type="match status" value="1"/>
</dbReference>
<organism evidence="6 7">
    <name type="scientific">Stakelama sediminis</name>
    <dbReference type="NCBI Taxonomy" id="463200"/>
    <lineage>
        <taxon>Bacteria</taxon>
        <taxon>Pseudomonadati</taxon>
        <taxon>Pseudomonadota</taxon>
        <taxon>Alphaproteobacteria</taxon>
        <taxon>Sphingomonadales</taxon>
        <taxon>Sphingomonadaceae</taxon>
        <taxon>Stakelama</taxon>
    </lineage>
</organism>
<evidence type="ECO:0000256" key="2">
    <source>
        <dbReference type="ARBA" id="ARBA00009387"/>
    </source>
</evidence>
<dbReference type="Proteomes" id="UP000554342">
    <property type="component" value="Unassembled WGS sequence"/>
</dbReference>
<feature type="chain" id="PRO_5032746849" evidence="4">
    <location>
        <begin position="22"/>
        <end position="237"/>
    </location>
</feature>
<feature type="signal peptide" evidence="4">
    <location>
        <begin position="1"/>
        <end position="21"/>
    </location>
</feature>
<dbReference type="EMBL" id="JACIJI010000006">
    <property type="protein sequence ID" value="MBB5719764.1"/>
    <property type="molecule type" value="Genomic_DNA"/>
</dbReference>